<comment type="caution">
    <text evidence="1">The sequence shown here is derived from an EMBL/GenBank/DDBJ whole genome shotgun (WGS) entry which is preliminary data.</text>
</comment>
<reference evidence="1 2" key="1">
    <citation type="submission" date="2018-08" db="EMBL/GenBank/DDBJ databases">
        <title>Recombination of ecologically and evolutionarily significant loci maintains genetic cohesion in the Pseudomonas syringae species complex.</title>
        <authorList>
            <person name="Dillon M."/>
            <person name="Thakur S."/>
            <person name="Almeida R.N.D."/>
            <person name="Weir B.S."/>
            <person name="Guttman D.S."/>
        </authorList>
    </citation>
    <scope>NUCLEOTIDE SEQUENCE [LARGE SCALE GENOMIC DNA]</scope>
    <source>
        <strain evidence="1 2">ICMP 535</strain>
    </source>
</reference>
<sequence length="159" mass="17813">MLILPCEREHQLGPELGKPAEPVQCLRRNDIGVDQRRSSSMQPVVATFHVLESVWLIQWPMPWMPGRAVCQFHLDVHSNLAEVMHERTVGRCGRPCFGLSSLRLGRGPDGQQVHLPDLQCVGDDFKPVIQHAAVVGMVMVLRGREMLHQGCVALECLHV</sequence>
<evidence type="ECO:0000313" key="2">
    <source>
        <dbReference type="Proteomes" id="UP000279553"/>
    </source>
</evidence>
<dbReference type="EMBL" id="RBRD01000188">
    <property type="protein sequence ID" value="RMQ35239.1"/>
    <property type="molecule type" value="Genomic_DNA"/>
</dbReference>
<name>A0A3M4L1B6_PSEA0</name>
<accession>A0A3M4L1B6</accession>
<evidence type="ECO:0000313" key="1">
    <source>
        <dbReference type="EMBL" id="RMQ35239.1"/>
    </source>
</evidence>
<dbReference type="Proteomes" id="UP000279553">
    <property type="component" value="Unassembled WGS sequence"/>
</dbReference>
<organism evidence="1 2">
    <name type="scientific">Pseudomonas amygdali pv. mori</name>
    <dbReference type="NCBI Taxonomy" id="34065"/>
    <lineage>
        <taxon>Bacteria</taxon>
        <taxon>Pseudomonadati</taxon>
        <taxon>Pseudomonadota</taxon>
        <taxon>Gammaproteobacteria</taxon>
        <taxon>Pseudomonadales</taxon>
        <taxon>Pseudomonadaceae</taxon>
        <taxon>Pseudomonas</taxon>
        <taxon>Pseudomonas amygdali</taxon>
    </lineage>
</organism>
<protein>
    <submittedName>
        <fullName evidence="1">Uncharacterized protein</fullName>
    </submittedName>
</protein>
<gene>
    <name evidence="1" type="ORF">ALQ05_200105</name>
</gene>
<dbReference type="AlphaFoldDB" id="A0A3M4L1B6"/>
<proteinExistence type="predicted"/>